<keyword evidence="3" id="KW-1185">Reference proteome</keyword>
<evidence type="ECO:0000313" key="3">
    <source>
        <dbReference type="Proteomes" id="UP001360560"/>
    </source>
</evidence>
<dbReference type="AlphaFoldDB" id="A0AAV5QKQ2"/>
<keyword evidence="1" id="KW-0472">Membrane</keyword>
<evidence type="ECO:0000313" key="2">
    <source>
        <dbReference type="EMBL" id="GMM35009.1"/>
    </source>
</evidence>
<dbReference type="GeneID" id="90072988"/>
<comment type="caution">
    <text evidence="2">The sequence shown here is derived from an EMBL/GenBank/DDBJ whole genome shotgun (WGS) entry which is preliminary data.</text>
</comment>
<dbReference type="Proteomes" id="UP001360560">
    <property type="component" value="Unassembled WGS sequence"/>
</dbReference>
<gene>
    <name evidence="2" type="ORF">DASC09_023340</name>
</gene>
<reference evidence="2 3" key="1">
    <citation type="journal article" date="2023" name="Elife">
        <title>Identification of key yeast species and microbe-microbe interactions impacting larval growth of Drosophila in the wild.</title>
        <authorList>
            <person name="Mure A."/>
            <person name="Sugiura Y."/>
            <person name="Maeda R."/>
            <person name="Honda K."/>
            <person name="Sakurai N."/>
            <person name="Takahashi Y."/>
            <person name="Watada M."/>
            <person name="Katoh T."/>
            <person name="Gotoh A."/>
            <person name="Gotoh Y."/>
            <person name="Taniguchi I."/>
            <person name="Nakamura K."/>
            <person name="Hayashi T."/>
            <person name="Katayama T."/>
            <person name="Uemura T."/>
            <person name="Hattori Y."/>
        </authorList>
    </citation>
    <scope>NUCLEOTIDE SEQUENCE [LARGE SCALE GENOMIC DNA]</scope>
    <source>
        <strain evidence="2 3">SC-9</strain>
    </source>
</reference>
<keyword evidence="1" id="KW-1133">Transmembrane helix</keyword>
<proteinExistence type="predicted"/>
<protein>
    <submittedName>
        <fullName evidence="2">Uncharacterized protein</fullName>
    </submittedName>
</protein>
<sequence>MSKLTIPIPDLRFENTFRRSLRSYASKTGKSSVQTTQSEKLQPVGPITPGVVIYAIIKDQILMQFLQGFGTAVFFMLLAPYGKYMVNSGRRWGMFARSRLVGFFKGFGNTGGRAYRPSFSI</sequence>
<accession>A0AAV5QKQ2</accession>
<dbReference type="EMBL" id="BTFZ01000004">
    <property type="protein sequence ID" value="GMM35009.1"/>
    <property type="molecule type" value="Genomic_DNA"/>
</dbReference>
<evidence type="ECO:0000256" key="1">
    <source>
        <dbReference type="SAM" id="Phobius"/>
    </source>
</evidence>
<keyword evidence="1" id="KW-0812">Transmembrane</keyword>
<feature type="transmembrane region" description="Helical" evidence="1">
    <location>
        <begin position="61"/>
        <end position="81"/>
    </location>
</feature>
<organism evidence="2 3">
    <name type="scientific">Saccharomycopsis crataegensis</name>
    <dbReference type="NCBI Taxonomy" id="43959"/>
    <lineage>
        <taxon>Eukaryota</taxon>
        <taxon>Fungi</taxon>
        <taxon>Dikarya</taxon>
        <taxon>Ascomycota</taxon>
        <taxon>Saccharomycotina</taxon>
        <taxon>Saccharomycetes</taxon>
        <taxon>Saccharomycopsidaceae</taxon>
        <taxon>Saccharomycopsis</taxon>
    </lineage>
</organism>
<dbReference type="RefSeq" id="XP_064852009.1">
    <property type="nucleotide sequence ID" value="XM_064995937.1"/>
</dbReference>
<name>A0AAV5QKQ2_9ASCO</name>